<organism evidence="2 3">
    <name type="scientific">Heracleum sosnowskyi</name>
    <dbReference type="NCBI Taxonomy" id="360622"/>
    <lineage>
        <taxon>Eukaryota</taxon>
        <taxon>Viridiplantae</taxon>
        <taxon>Streptophyta</taxon>
        <taxon>Embryophyta</taxon>
        <taxon>Tracheophyta</taxon>
        <taxon>Spermatophyta</taxon>
        <taxon>Magnoliopsida</taxon>
        <taxon>eudicotyledons</taxon>
        <taxon>Gunneridae</taxon>
        <taxon>Pentapetalae</taxon>
        <taxon>asterids</taxon>
        <taxon>campanulids</taxon>
        <taxon>Apiales</taxon>
        <taxon>Apiaceae</taxon>
        <taxon>Apioideae</taxon>
        <taxon>apioid superclade</taxon>
        <taxon>Tordylieae</taxon>
        <taxon>Tordyliinae</taxon>
        <taxon>Heracleum</taxon>
    </lineage>
</organism>
<dbReference type="GO" id="GO:0008236">
    <property type="term" value="F:serine-type peptidase activity"/>
    <property type="evidence" value="ECO:0007669"/>
    <property type="project" value="InterPro"/>
</dbReference>
<keyword evidence="3" id="KW-1185">Reference proteome</keyword>
<dbReference type="PANTHER" id="PTHR42881">
    <property type="entry name" value="PROLYL ENDOPEPTIDASE"/>
    <property type="match status" value="1"/>
</dbReference>
<accession>A0AAD8IBB4</accession>
<dbReference type="InterPro" id="IPR001375">
    <property type="entry name" value="Peptidase_S9_cat"/>
</dbReference>
<gene>
    <name evidence="2" type="ORF">POM88_020407</name>
</gene>
<dbReference type="PANTHER" id="PTHR42881:SF2">
    <property type="entry name" value="PROLYL ENDOPEPTIDASE"/>
    <property type="match status" value="1"/>
</dbReference>
<evidence type="ECO:0000313" key="2">
    <source>
        <dbReference type="EMBL" id="KAK1382672.1"/>
    </source>
</evidence>
<feature type="domain" description="Peptidase S9 prolyl oligopeptidase catalytic" evidence="1">
    <location>
        <begin position="118"/>
        <end position="175"/>
    </location>
</feature>
<reference evidence="2" key="1">
    <citation type="submission" date="2023-02" db="EMBL/GenBank/DDBJ databases">
        <title>Genome of toxic invasive species Heracleum sosnowskyi carries increased number of genes despite the absence of recent whole-genome duplications.</title>
        <authorList>
            <person name="Schelkunov M."/>
            <person name="Shtratnikova V."/>
            <person name="Makarenko M."/>
            <person name="Klepikova A."/>
            <person name="Omelchenko D."/>
            <person name="Novikova G."/>
            <person name="Obukhova E."/>
            <person name="Bogdanov V."/>
            <person name="Penin A."/>
            <person name="Logacheva M."/>
        </authorList>
    </citation>
    <scope>NUCLEOTIDE SEQUENCE</scope>
    <source>
        <strain evidence="2">Hsosn_3</strain>
        <tissue evidence="2">Leaf</tissue>
    </source>
</reference>
<reference evidence="2" key="2">
    <citation type="submission" date="2023-05" db="EMBL/GenBank/DDBJ databases">
        <authorList>
            <person name="Schelkunov M.I."/>
        </authorList>
    </citation>
    <scope>NUCLEOTIDE SEQUENCE</scope>
    <source>
        <strain evidence="2">Hsosn_3</strain>
        <tissue evidence="2">Leaf</tissue>
    </source>
</reference>
<dbReference type="InterPro" id="IPR051167">
    <property type="entry name" value="Prolyl_oligopep/macrocyclase"/>
</dbReference>
<proteinExistence type="predicted"/>
<dbReference type="Gene3D" id="3.40.50.1820">
    <property type="entry name" value="alpha/beta hydrolase"/>
    <property type="match status" value="1"/>
</dbReference>
<dbReference type="Pfam" id="PF00326">
    <property type="entry name" value="Peptidase_S9"/>
    <property type="match status" value="1"/>
</dbReference>
<dbReference type="GO" id="GO:0005829">
    <property type="term" value="C:cytosol"/>
    <property type="evidence" value="ECO:0007669"/>
    <property type="project" value="TreeGrafter"/>
</dbReference>
<dbReference type="AlphaFoldDB" id="A0AAD8IBB4"/>
<dbReference type="InterPro" id="IPR029058">
    <property type="entry name" value="AB_hydrolase_fold"/>
</dbReference>
<evidence type="ECO:0000259" key="1">
    <source>
        <dbReference type="Pfam" id="PF00326"/>
    </source>
</evidence>
<dbReference type="EMBL" id="JAUIZM010000005">
    <property type="protein sequence ID" value="KAK1382672.1"/>
    <property type="molecule type" value="Genomic_DNA"/>
</dbReference>
<dbReference type="GO" id="GO:0006508">
    <property type="term" value="P:proteolysis"/>
    <property type="evidence" value="ECO:0007669"/>
    <property type="project" value="InterPro"/>
</dbReference>
<dbReference type="Proteomes" id="UP001237642">
    <property type="component" value="Unassembled WGS sequence"/>
</dbReference>
<comment type="caution">
    <text evidence="2">The sequence shown here is derived from an EMBL/GenBank/DDBJ whole genome shotgun (WGS) entry which is preliminary data.</text>
</comment>
<sequence>MLELVEVGILEEEDIEHATSATFNPSHHSALYNMLMNREVIRNEALLLLKYLMREAEVLLKRFLVFSRRKEVQKVVVLCRKFKKFLFSKVLLERLLVLSRRKEVQKVVLLCRTEYPKEFGYSDKEEEFHWLIKYSPLHNVSRPWECSNHQASQYPPTMLLTADHDDRVVPLHTLKEKRMSVSLEALHII</sequence>
<dbReference type="GO" id="GO:0070012">
    <property type="term" value="F:oligopeptidase activity"/>
    <property type="evidence" value="ECO:0007669"/>
    <property type="project" value="TreeGrafter"/>
</dbReference>
<protein>
    <recommendedName>
        <fullName evidence="1">Peptidase S9 prolyl oligopeptidase catalytic domain-containing protein</fullName>
    </recommendedName>
</protein>
<name>A0AAD8IBB4_9APIA</name>
<evidence type="ECO:0000313" key="3">
    <source>
        <dbReference type="Proteomes" id="UP001237642"/>
    </source>
</evidence>